<comment type="caution">
    <text evidence="3">The sequence shown here is derived from an EMBL/GenBank/DDBJ whole genome shotgun (WGS) entry which is preliminary data.</text>
</comment>
<name>A0ABT3WVV1_9BACL</name>
<dbReference type="Gene3D" id="3.40.710.10">
    <property type="entry name" value="DD-peptidase/beta-lactamase superfamily"/>
    <property type="match status" value="1"/>
</dbReference>
<dbReference type="GO" id="GO:0016787">
    <property type="term" value="F:hydrolase activity"/>
    <property type="evidence" value="ECO:0007669"/>
    <property type="project" value="UniProtKB-KW"/>
</dbReference>
<keyword evidence="4" id="KW-1185">Reference proteome</keyword>
<protein>
    <submittedName>
        <fullName evidence="3">Serine hydrolase</fullName>
    </submittedName>
</protein>
<dbReference type="Pfam" id="PF00144">
    <property type="entry name" value="Beta-lactamase"/>
    <property type="match status" value="1"/>
</dbReference>
<dbReference type="EMBL" id="JAPMLT010000001">
    <property type="protein sequence ID" value="MCX7568813.1"/>
    <property type="molecule type" value="Genomic_DNA"/>
</dbReference>
<evidence type="ECO:0000313" key="4">
    <source>
        <dbReference type="Proteomes" id="UP001208017"/>
    </source>
</evidence>
<dbReference type="SUPFAM" id="SSF56601">
    <property type="entry name" value="beta-lactamase/transpeptidase-like"/>
    <property type="match status" value="1"/>
</dbReference>
<accession>A0ABT3WVV1</accession>
<keyword evidence="1 3" id="KW-0378">Hydrolase</keyword>
<reference evidence="3 4" key="1">
    <citation type="submission" date="2022-11" db="EMBL/GenBank/DDBJ databases">
        <title>Study of microbial diversity in lake waters.</title>
        <authorList>
            <person name="Zhang J."/>
        </authorList>
    </citation>
    <scope>NUCLEOTIDE SEQUENCE [LARGE SCALE GENOMIC DNA]</scope>
    <source>
        <strain evidence="3 4">DT12</strain>
    </source>
</reference>
<gene>
    <name evidence="3" type="ORF">OS242_02350</name>
</gene>
<proteinExistence type="predicted"/>
<evidence type="ECO:0000259" key="2">
    <source>
        <dbReference type="Pfam" id="PF00144"/>
    </source>
</evidence>
<feature type="domain" description="Beta-lactamase-related" evidence="2">
    <location>
        <begin position="6"/>
        <end position="348"/>
    </location>
</feature>
<sequence>MIARNVRAVVEQGLADGLFPGAVVRVVRAGEEILFDAWGMAEITPEQRPMRTDMWFDLASLTKVMATLPAVLRTLQAGQIDLHAPVQRYVPLFTQPDVTVFHLLTHTSGLLAWLPMYLRAQTPEAIYRHICERVRLEATPGTRVVYSDLGFILLGCLLEAVWNKPLLEVFNEQVFEPLGLDQTFFTPTHLKRTELVATEVGNAHERKMCADYAPAAEIDAFPWRTETLVGEVHDGHAWYGMGGVSSHAGLFSTARDVSRYVEMWAAKGGGYLEEHWVRLATTLHTVGIGDARGLGFQLYEDGAFGHLGFTGTSLRLHPATETQVIALTNRVHPHVQTDLAAWRRALHAAAFQL</sequence>
<dbReference type="Proteomes" id="UP001208017">
    <property type="component" value="Unassembled WGS sequence"/>
</dbReference>
<dbReference type="InterPro" id="IPR012338">
    <property type="entry name" value="Beta-lactam/transpept-like"/>
</dbReference>
<evidence type="ECO:0000313" key="3">
    <source>
        <dbReference type="EMBL" id="MCX7568813.1"/>
    </source>
</evidence>
<dbReference type="InterPro" id="IPR001466">
    <property type="entry name" value="Beta-lactam-related"/>
</dbReference>
<organism evidence="3 4">
    <name type="scientific">Tumebacillus lacus</name>
    <dbReference type="NCBI Taxonomy" id="2995335"/>
    <lineage>
        <taxon>Bacteria</taxon>
        <taxon>Bacillati</taxon>
        <taxon>Bacillota</taxon>
        <taxon>Bacilli</taxon>
        <taxon>Bacillales</taxon>
        <taxon>Alicyclobacillaceae</taxon>
        <taxon>Tumebacillus</taxon>
    </lineage>
</organism>
<dbReference type="RefSeq" id="WP_267150050.1">
    <property type="nucleotide sequence ID" value="NZ_JAPMLT010000001.1"/>
</dbReference>
<dbReference type="InterPro" id="IPR050789">
    <property type="entry name" value="Diverse_Enzym_Activities"/>
</dbReference>
<dbReference type="PANTHER" id="PTHR43283">
    <property type="entry name" value="BETA-LACTAMASE-RELATED"/>
    <property type="match status" value="1"/>
</dbReference>
<dbReference type="PANTHER" id="PTHR43283:SF11">
    <property type="entry name" value="BETA-LACTAMASE-RELATED DOMAIN-CONTAINING PROTEIN"/>
    <property type="match status" value="1"/>
</dbReference>
<evidence type="ECO:0000256" key="1">
    <source>
        <dbReference type="ARBA" id="ARBA00022801"/>
    </source>
</evidence>